<dbReference type="Gene3D" id="3.40.710.10">
    <property type="entry name" value="DD-peptidase/beta-lactamase superfamily"/>
    <property type="match status" value="1"/>
</dbReference>
<evidence type="ECO:0000259" key="1">
    <source>
        <dbReference type="Pfam" id="PF00144"/>
    </source>
</evidence>
<dbReference type="InterPro" id="IPR001466">
    <property type="entry name" value="Beta-lactam-related"/>
</dbReference>
<name>A0A562T1G2_9HYPH</name>
<keyword evidence="3" id="KW-1185">Reference proteome</keyword>
<dbReference type="EMBL" id="VLLF01000004">
    <property type="protein sequence ID" value="TWI87499.1"/>
    <property type="molecule type" value="Genomic_DNA"/>
</dbReference>
<dbReference type="SUPFAM" id="SSF56601">
    <property type="entry name" value="beta-lactamase/transpeptidase-like"/>
    <property type="match status" value="1"/>
</dbReference>
<evidence type="ECO:0000313" key="3">
    <source>
        <dbReference type="Proteomes" id="UP000320593"/>
    </source>
</evidence>
<reference evidence="2 3" key="1">
    <citation type="submission" date="2019-07" db="EMBL/GenBank/DDBJ databases">
        <title>Genomic Encyclopedia of Archaeal and Bacterial Type Strains, Phase II (KMG-II): from individual species to whole genera.</title>
        <authorList>
            <person name="Goeker M."/>
        </authorList>
    </citation>
    <scope>NUCLEOTIDE SEQUENCE [LARGE SCALE GENOMIC DNA]</scope>
    <source>
        <strain evidence="2 3">ATCC BAA-252</strain>
    </source>
</reference>
<dbReference type="Pfam" id="PF00144">
    <property type="entry name" value="Beta-lactamase"/>
    <property type="match status" value="1"/>
</dbReference>
<protein>
    <submittedName>
        <fullName evidence="2">CubicO group peptidase (Beta-lactamase class C family)</fullName>
    </submittedName>
</protein>
<gene>
    <name evidence="2" type="ORF">JM93_02064</name>
</gene>
<dbReference type="AlphaFoldDB" id="A0A562T1G2"/>
<dbReference type="InterPro" id="IPR050789">
    <property type="entry name" value="Diverse_Enzym_Activities"/>
</dbReference>
<feature type="domain" description="Beta-lactamase-related" evidence="1">
    <location>
        <begin position="116"/>
        <end position="403"/>
    </location>
</feature>
<evidence type="ECO:0000313" key="2">
    <source>
        <dbReference type="EMBL" id="TWI87499.1"/>
    </source>
</evidence>
<dbReference type="PANTHER" id="PTHR43283:SF7">
    <property type="entry name" value="BETA-LACTAMASE-RELATED DOMAIN-CONTAINING PROTEIN"/>
    <property type="match status" value="1"/>
</dbReference>
<dbReference type="InterPro" id="IPR012338">
    <property type="entry name" value="Beta-lactam/transpept-like"/>
</dbReference>
<dbReference type="Proteomes" id="UP000320593">
    <property type="component" value="Unassembled WGS sequence"/>
</dbReference>
<comment type="caution">
    <text evidence="2">The sequence shown here is derived from an EMBL/GenBank/DDBJ whole genome shotgun (WGS) entry which is preliminary data.</text>
</comment>
<sequence length="434" mass="48065">MPHSPARNNSQKSTADLHPDNCSPVNLWRQGFSFSHSALFRNAYTNLTLTEAIDAGVYANMRLSENLPTEVIHRDGKVSEFDYEIDESIAEVTANTSLGFLSLANMISDPRSRMQAILVVRGGKIVFEAYIGMRPWDNHVWQSAAKPLNGLLLHQLVEEGLVDLDHPVSAYVPDLQATVWEDVPVWSVLHQRSGLDVGELQYGQPGHPVTEFYQAAAGGPDVGPGSSYMESLKAVKKQAEPGTSYRYSSLNAWAVASICEHVAQKTFGELVSERVWRKTGMEGDALLGLSPKGESTAFAILSSRLRDFARFGVLFTPSWRSLATERVVPESYLSSVYAATRPEIFADDYMGKRINQGFGEIGTGQSYLWDAVLPDGDLYKMGRLGQALYISPSTDSVVVWFSAAYKNALWLHPFAREIVLQKMTGSRQLEYRAS</sequence>
<organism evidence="2 3">
    <name type="scientific">Roseibium hamelinense</name>
    <dbReference type="NCBI Taxonomy" id="150831"/>
    <lineage>
        <taxon>Bacteria</taxon>
        <taxon>Pseudomonadati</taxon>
        <taxon>Pseudomonadota</taxon>
        <taxon>Alphaproteobacteria</taxon>
        <taxon>Hyphomicrobiales</taxon>
        <taxon>Stappiaceae</taxon>
        <taxon>Roseibium</taxon>
    </lineage>
</organism>
<proteinExistence type="predicted"/>
<accession>A0A562T1G2</accession>
<dbReference type="PANTHER" id="PTHR43283">
    <property type="entry name" value="BETA-LACTAMASE-RELATED"/>
    <property type="match status" value="1"/>
</dbReference>